<dbReference type="PIRSF" id="PIRSF006060">
    <property type="entry name" value="AA_transporter"/>
    <property type="match status" value="1"/>
</dbReference>
<sequence>MQVAPHTLDATKPTPVVQRARSSYDLWAIGITIVIGGQFFGWNGGVAAGSVGFGIAVVLVGLAYVCLACSMAEMTSMLPFAGGVYGLARCTLGFYAAFVLGCCELLEYVMYSASINVALGRSVISAVPSLESYAPLIWFISHIFTLVLLCIGGRFFWRCNFVMAVIMIVVVAIYCFGSLPYTSWSANAGTSDNNLFQGGFEQFFASFPMAMWFFVGVEALNTLSNEVDDPKNTIPRGQVAAAFTLFVSALLVYVVTLGLPPGVAGLPNVLVIFNSGFTQIFKINDTQATMFSLVAEFVEVPGFLFAASNIFVALSESRLFPHELCYRSHRFGTPIYASMGVTLLSFVLCFGVTYQPDIDVILYCMSMFFGTLTYTSQCVGYLFLKKRYRTMERTFKSPLGIYGPAFSIVVFVMCAISIVAFQPGSPTARFSIVSLLVLLSVYYHGYAKSRQTFSDEERKVLFFAHIAIHNNSKHKHRSNLRRLMDKLLSRVSAAMIPTEKTNAQASERSPNKRDIL</sequence>
<dbReference type="Pfam" id="PF00324">
    <property type="entry name" value="AA_permease"/>
    <property type="match status" value="1"/>
</dbReference>
<feature type="transmembrane region" description="Helical" evidence="5">
    <location>
        <begin position="48"/>
        <end position="71"/>
    </location>
</feature>
<evidence type="ECO:0000256" key="2">
    <source>
        <dbReference type="ARBA" id="ARBA00022692"/>
    </source>
</evidence>
<dbReference type="PANTHER" id="PTHR42770:SF7">
    <property type="entry name" value="MEMBRANE PROTEIN"/>
    <property type="match status" value="1"/>
</dbReference>
<feature type="transmembrane region" description="Helical" evidence="5">
    <location>
        <begin position="360"/>
        <end position="384"/>
    </location>
</feature>
<dbReference type="Proteomes" id="UP000481153">
    <property type="component" value="Unassembled WGS sequence"/>
</dbReference>
<evidence type="ECO:0000256" key="1">
    <source>
        <dbReference type="ARBA" id="ARBA00004141"/>
    </source>
</evidence>
<dbReference type="InterPro" id="IPR050367">
    <property type="entry name" value="APC_superfamily"/>
</dbReference>
<dbReference type="AlphaFoldDB" id="A0A6G0XSW2"/>
<name>A0A6G0XSW2_9STRA</name>
<evidence type="ECO:0000256" key="3">
    <source>
        <dbReference type="ARBA" id="ARBA00022989"/>
    </source>
</evidence>
<proteinExistence type="predicted"/>
<evidence type="ECO:0000259" key="6">
    <source>
        <dbReference type="Pfam" id="PF00324"/>
    </source>
</evidence>
<feature type="transmembrane region" description="Helical" evidence="5">
    <location>
        <begin position="24"/>
        <end position="42"/>
    </location>
</feature>
<comment type="subcellular location">
    <subcellularLocation>
        <location evidence="1">Membrane</location>
        <topology evidence="1">Multi-pass membrane protein</topology>
    </subcellularLocation>
</comment>
<accession>A0A6G0XSW2</accession>
<feature type="transmembrane region" description="Helical" evidence="5">
    <location>
        <begin position="335"/>
        <end position="354"/>
    </location>
</feature>
<feature type="transmembrane region" description="Helical" evidence="5">
    <location>
        <begin position="427"/>
        <end position="445"/>
    </location>
</feature>
<feature type="transmembrane region" description="Helical" evidence="5">
    <location>
        <begin position="399"/>
        <end position="421"/>
    </location>
</feature>
<dbReference type="EMBL" id="VJMJ01000014">
    <property type="protein sequence ID" value="KAF0743514.1"/>
    <property type="molecule type" value="Genomic_DNA"/>
</dbReference>
<reference evidence="7 8" key="1">
    <citation type="submission" date="2019-07" db="EMBL/GenBank/DDBJ databases">
        <title>Genomics analysis of Aphanomyces spp. identifies a new class of oomycete effector associated with host adaptation.</title>
        <authorList>
            <person name="Gaulin E."/>
        </authorList>
    </citation>
    <scope>NUCLEOTIDE SEQUENCE [LARGE SCALE GENOMIC DNA]</scope>
    <source>
        <strain evidence="7 8">ATCC 201684</strain>
    </source>
</reference>
<feature type="domain" description="Amino acid permease/ SLC12A" evidence="6">
    <location>
        <begin position="45"/>
        <end position="453"/>
    </location>
</feature>
<comment type="caution">
    <text evidence="7">The sequence shown here is derived from an EMBL/GenBank/DDBJ whole genome shotgun (WGS) entry which is preliminary data.</text>
</comment>
<evidence type="ECO:0000313" key="8">
    <source>
        <dbReference type="Proteomes" id="UP000481153"/>
    </source>
</evidence>
<gene>
    <name evidence="7" type="ORF">Ae201684_001775</name>
</gene>
<feature type="transmembrane region" description="Helical" evidence="5">
    <location>
        <begin position="290"/>
        <end position="314"/>
    </location>
</feature>
<protein>
    <recommendedName>
        <fullName evidence="6">Amino acid permease/ SLC12A domain-containing protein</fullName>
    </recommendedName>
</protein>
<keyword evidence="3 5" id="KW-1133">Transmembrane helix</keyword>
<dbReference type="PANTHER" id="PTHR42770">
    <property type="entry name" value="AMINO ACID TRANSPORTER-RELATED"/>
    <property type="match status" value="1"/>
</dbReference>
<feature type="transmembrane region" description="Helical" evidence="5">
    <location>
        <begin position="159"/>
        <end position="182"/>
    </location>
</feature>
<keyword evidence="8" id="KW-1185">Reference proteome</keyword>
<feature type="transmembrane region" description="Helical" evidence="5">
    <location>
        <begin position="240"/>
        <end position="259"/>
    </location>
</feature>
<evidence type="ECO:0000313" key="7">
    <source>
        <dbReference type="EMBL" id="KAF0743514.1"/>
    </source>
</evidence>
<organism evidence="7 8">
    <name type="scientific">Aphanomyces euteiches</name>
    <dbReference type="NCBI Taxonomy" id="100861"/>
    <lineage>
        <taxon>Eukaryota</taxon>
        <taxon>Sar</taxon>
        <taxon>Stramenopiles</taxon>
        <taxon>Oomycota</taxon>
        <taxon>Saprolegniomycetes</taxon>
        <taxon>Saprolegniales</taxon>
        <taxon>Verrucalvaceae</taxon>
        <taxon>Aphanomyces</taxon>
    </lineage>
</organism>
<dbReference type="VEuPathDB" id="FungiDB:AeMF1_012100"/>
<feature type="transmembrane region" description="Helical" evidence="5">
    <location>
        <begin position="133"/>
        <end position="152"/>
    </location>
</feature>
<evidence type="ECO:0000256" key="5">
    <source>
        <dbReference type="SAM" id="Phobius"/>
    </source>
</evidence>
<keyword evidence="2 5" id="KW-0812">Transmembrane</keyword>
<keyword evidence="4 5" id="KW-0472">Membrane</keyword>
<evidence type="ECO:0000256" key="4">
    <source>
        <dbReference type="ARBA" id="ARBA00023136"/>
    </source>
</evidence>
<dbReference type="GO" id="GO:0055085">
    <property type="term" value="P:transmembrane transport"/>
    <property type="evidence" value="ECO:0007669"/>
    <property type="project" value="InterPro"/>
</dbReference>
<dbReference type="GO" id="GO:0016020">
    <property type="term" value="C:membrane"/>
    <property type="evidence" value="ECO:0007669"/>
    <property type="project" value="UniProtKB-SubCell"/>
</dbReference>
<dbReference type="InterPro" id="IPR004841">
    <property type="entry name" value="AA-permease/SLC12A_dom"/>
</dbReference>
<dbReference type="Gene3D" id="1.20.1740.10">
    <property type="entry name" value="Amino acid/polyamine transporter I"/>
    <property type="match status" value="1"/>
</dbReference>
<feature type="transmembrane region" description="Helical" evidence="5">
    <location>
        <begin position="202"/>
        <end position="220"/>
    </location>
</feature>